<dbReference type="Proteomes" id="UP000042958">
    <property type="component" value="Unassembled WGS sequence"/>
</dbReference>
<dbReference type="GO" id="GO:0000045">
    <property type="term" value="P:autophagosome assembly"/>
    <property type="evidence" value="ECO:0007669"/>
    <property type="project" value="TreeGrafter"/>
</dbReference>
<dbReference type="AlphaFoldDB" id="A0A0F7VI42"/>
<evidence type="ECO:0000256" key="9">
    <source>
        <dbReference type="ARBA" id="ARBA00022840"/>
    </source>
</evidence>
<dbReference type="GO" id="GO:0034045">
    <property type="term" value="C:phagophore assembly site membrane"/>
    <property type="evidence" value="ECO:0007669"/>
    <property type="project" value="UniProtKB-SubCell"/>
</dbReference>
<dbReference type="Gene3D" id="1.25.40.10">
    <property type="entry name" value="Tetratricopeptide repeat domain"/>
    <property type="match status" value="1"/>
</dbReference>
<evidence type="ECO:0000256" key="12">
    <source>
        <dbReference type="ARBA" id="ARBA00047899"/>
    </source>
</evidence>
<dbReference type="SUPFAM" id="SSF48452">
    <property type="entry name" value="TPR-like"/>
    <property type="match status" value="1"/>
</dbReference>
<sequence length="364" mass="40386">MEYLEMGDLFTYLCQKPSLPEAEAKDNTYQILDGLNMMHENGFVHRDLKPNNVLIKSCPPAKWWIKLADFGITKRIKEGSKPSINEEGAYAPDIWALGEILFEMLTKKPAFANHGLLAGYKTQQQFPVTKLRDAGISQQGIDFLLSLMCLHPNDRITASSALSNVWIQPLIPQNPTTAVQGESEIPYPKTTLLEDFASWTTKLSLETPKAVIHDMPGSTTTPEAVNGSQGKATTAQGEKPATSSGTTNPQSILYQVGALGPSPLGPSPLEPSPIELEKWHWKGISLIIWGQKTESETMFRQTFEGREKVLGKHHRDTLDSVHWLGVCLCSLNRYKEAETVFRQALQGRVKVLGKDDKDTLDSAQ</sequence>
<evidence type="ECO:0000256" key="10">
    <source>
        <dbReference type="ARBA" id="ARBA00023006"/>
    </source>
</evidence>
<keyword evidence="10" id="KW-0072">Autophagy</keyword>
<evidence type="ECO:0000256" key="4">
    <source>
        <dbReference type="ARBA" id="ARBA00019599"/>
    </source>
</evidence>
<dbReference type="InterPro" id="IPR008271">
    <property type="entry name" value="Ser/Thr_kinase_AS"/>
</dbReference>
<evidence type="ECO:0000313" key="16">
    <source>
        <dbReference type="EMBL" id="CEO59860.1"/>
    </source>
</evidence>
<feature type="domain" description="Protein kinase" evidence="15">
    <location>
        <begin position="1"/>
        <end position="167"/>
    </location>
</feature>
<keyword evidence="7" id="KW-0547">Nucleotide-binding</keyword>
<dbReference type="Pfam" id="PF00069">
    <property type="entry name" value="Pkinase"/>
    <property type="match status" value="1"/>
</dbReference>
<evidence type="ECO:0000259" key="15">
    <source>
        <dbReference type="PROSITE" id="PS50011"/>
    </source>
</evidence>
<keyword evidence="9" id="KW-0067">ATP-binding</keyword>
<evidence type="ECO:0000256" key="2">
    <source>
        <dbReference type="ARBA" id="ARBA00012513"/>
    </source>
</evidence>
<feature type="region of interest" description="Disordered" evidence="14">
    <location>
        <begin position="213"/>
        <end position="249"/>
    </location>
</feature>
<evidence type="ECO:0000256" key="3">
    <source>
        <dbReference type="ARBA" id="ARBA00018572"/>
    </source>
</evidence>
<dbReference type="SUPFAM" id="SSF56112">
    <property type="entry name" value="Protein kinase-like (PK-like)"/>
    <property type="match status" value="1"/>
</dbReference>
<reference evidence="17" key="1">
    <citation type="journal article" date="2015" name="Genome Announc.">
        <title>Draft genome sequence of the fungus Penicillium brasilianum MG11.</title>
        <authorList>
            <person name="Horn F."/>
            <person name="Linde J."/>
            <person name="Mattern D.J."/>
            <person name="Walther G."/>
            <person name="Guthke R."/>
            <person name="Brakhage A.A."/>
            <person name="Valiante V."/>
        </authorList>
    </citation>
    <scope>NUCLEOTIDE SEQUENCE [LARGE SCALE GENOMIC DNA]</scope>
    <source>
        <strain evidence="17">MG11</strain>
    </source>
</reference>
<name>A0A0F7VI42_PENBI</name>
<proteinExistence type="predicted"/>
<dbReference type="PROSITE" id="PS50011">
    <property type="entry name" value="PROTEIN_KINASE_DOM"/>
    <property type="match status" value="1"/>
</dbReference>
<keyword evidence="5" id="KW-0723">Serine/threonine-protein kinase</keyword>
<organism evidence="16 17">
    <name type="scientific">Penicillium brasilianum</name>
    <dbReference type="NCBI Taxonomy" id="104259"/>
    <lineage>
        <taxon>Eukaryota</taxon>
        <taxon>Fungi</taxon>
        <taxon>Dikarya</taxon>
        <taxon>Ascomycota</taxon>
        <taxon>Pezizomycotina</taxon>
        <taxon>Eurotiomycetes</taxon>
        <taxon>Eurotiomycetidae</taxon>
        <taxon>Eurotiales</taxon>
        <taxon>Aspergillaceae</taxon>
        <taxon>Penicillium</taxon>
    </lineage>
</organism>
<dbReference type="InterPro" id="IPR011990">
    <property type="entry name" value="TPR-like_helical_dom_sf"/>
</dbReference>
<dbReference type="STRING" id="104259.A0A0F7VI42"/>
<dbReference type="OrthoDB" id="10252171at2759"/>
<keyword evidence="8" id="KW-0418">Kinase</keyword>
<keyword evidence="6" id="KW-0808">Transferase</keyword>
<evidence type="ECO:0000256" key="5">
    <source>
        <dbReference type="ARBA" id="ARBA00022527"/>
    </source>
</evidence>
<dbReference type="InterPro" id="IPR045269">
    <property type="entry name" value="Atg1-like"/>
</dbReference>
<dbReference type="GO" id="GO:0005776">
    <property type="term" value="C:autophagosome"/>
    <property type="evidence" value="ECO:0007669"/>
    <property type="project" value="TreeGrafter"/>
</dbReference>
<accession>A0A0F7VI42</accession>
<evidence type="ECO:0000256" key="6">
    <source>
        <dbReference type="ARBA" id="ARBA00022679"/>
    </source>
</evidence>
<evidence type="ECO:0000256" key="1">
    <source>
        <dbReference type="ARBA" id="ARBA00004623"/>
    </source>
</evidence>
<dbReference type="EC" id="2.7.11.1" evidence="2"/>
<dbReference type="PANTHER" id="PTHR24348:SF22">
    <property type="entry name" value="NON-SPECIFIC SERINE_THREONINE PROTEIN KINASE"/>
    <property type="match status" value="1"/>
</dbReference>
<gene>
    <name evidence="16" type="ORF">PMG11_04513</name>
</gene>
<evidence type="ECO:0000256" key="14">
    <source>
        <dbReference type="SAM" id="MobiDB-lite"/>
    </source>
</evidence>
<evidence type="ECO:0000256" key="11">
    <source>
        <dbReference type="ARBA" id="ARBA00030237"/>
    </source>
</evidence>
<comment type="subcellular location">
    <subcellularLocation>
        <location evidence="1">Preautophagosomal structure membrane</location>
        <topology evidence="1">Peripheral membrane protein</topology>
    </subcellularLocation>
</comment>
<evidence type="ECO:0000256" key="8">
    <source>
        <dbReference type="ARBA" id="ARBA00022777"/>
    </source>
</evidence>
<dbReference type="GO" id="GO:0004674">
    <property type="term" value="F:protein serine/threonine kinase activity"/>
    <property type="evidence" value="ECO:0007669"/>
    <property type="project" value="UniProtKB-KW"/>
</dbReference>
<keyword evidence="17" id="KW-1185">Reference proteome</keyword>
<dbReference type="GO" id="GO:0005524">
    <property type="term" value="F:ATP binding"/>
    <property type="evidence" value="ECO:0007669"/>
    <property type="project" value="UniProtKB-KW"/>
</dbReference>
<dbReference type="PANTHER" id="PTHR24348">
    <property type="entry name" value="SERINE/THREONINE-PROTEIN KINASE UNC-51-RELATED"/>
    <property type="match status" value="1"/>
</dbReference>
<dbReference type="InterPro" id="IPR000719">
    <property type="entry name" value="Prot_kinase_dom"/>
</dbReference>
<comment type="catalytic activity">
    <reaction evidence="13">
        <text>L-seryl-[protein] + ATP = O-phospho-L-seryl-[protein] + ADP + H(+)</text>
        <dbReference type="Rhea" id="RHEA:17989"/>
        <dbReference type="Rhea" id="RHEA-COMP:9863"/>
        <dbReference type="Rhea" id="RHEA-COMP:11604"/>
        <dbReference type="ChEBI" id="CHEBI:15378"/>
        <dbReference type="ChEBI" id="CHEBI:29999"/>
        <dbReference type="ChEBI" id="CHEBI:30616"/>
        <dbReference type="ChEBI" id="CHEBI:83421"/>
        <dbReference type="ChEBI" id="CHEBI:456216"/>
        <dbReference type="EC" id="2.7.11.1"/>
    </reaction>
</comment>
<protein>
    <recommendedName>
        <fullName evidence="3">Serine/threonine-protein kinase ATG1</fullName>
        <ecNumber evidence="2">2.7.11.1</ecNumber>
    </recommendedName>
    <alternativeName>
        <fullName evidence="11">Autophagy-related protein 1</fullName>
    </alternativeName>
    <alternativeName>
        <fullName evidence="4">Serine/threonine-protein kinase atg1</fullName>
    </alternativeName>
</protein>
<dbReference type="EMBL" id="CDHK01000004">
    <property type="protein sequence ID" value="CEO59860.1"/>
    <property type="molecule type" value="Genomic_DNA"/>
</dbReference>
<dbReference type="PROSITE" id="PS00108">
    <property type="entry name" value="PROTEIN_KINASE_ST"/>
    <property type="match status" value="1"/>
</dbReference>
<dbReference type="GO" id="GO:0005829">
    <property type="term" value="C:cytosol"/>
    <property type="evidence" value="ECO:0007669"/>
    <property type="project" value="TreeGrafter"/>
</dbReference>
<dbReference type="Pfam" id="PF13424">
    <property type="entry name" value="TPR_12"/>
    <property type="match status" value="1"/>
</dbReference>
<evidence type="ECO:0000313" key="17">
    <source>
        <dbReference type="Proteomes" id="UP000042958"/>
    </source>
</evidence>
<evidence type="ECO:0000256" key="7">
    <source>
        <dbReference type="ARBA" id="ARBA00022741"/>
    </source>
</evidence>
<dbReference type="GO" id="GO:0010506">
    <property type="term" value="P:regulation of autophagy"/>
    <property type="evidence" value="ECO:0007669"/>
    <property type="project" value="InterPro"/>
</dbReference>
<feature type="compositionally biased region" description="Polar residues" evidence="14">
    <location>
        <begin position="217"/>
        <end position="249"/>
    </location>
</feature>
<evidence type="ECO:0000256" key="13">
    <source>
        <dbReference type="ARBA" id="ARBA00048679"/>
    </source>
</evidence>
<dbReference type="SMART" id="SM00220">
    <property type="entry name" value="S_TKc"/>
    <property type="match status" value="1"/>
</dbReference>
<comment type="catalytic activity">
    <reaction evidence="12">
        <text>L-threonyl-[protein] + ATP = O-phospho-L-threonyl-[protein] + ADP + H(+)</text>
        <dbReference type="Rhea" id="RHEA:46608"/>
        <dbReference type="Rhea" id="RHEA-COMP:11060"/>
        <dbReference type="Rhea" id="RHEA-COMP:11605"/>
        <dbReference type="ChEBI" id="CHEBI:15378"/>
        <dbReference type="ChEBI" id="CHEBI:30013"/>
        <dbReference type="ChEBI" id="CHEBI:30616"/>
        <dbReference type="ChEBI" id="CHEBI:61977"/>
        <dbReference type="ChEBI" id="CHEBI:456216"/>
        <dbReference type="EC" id="2.7.11.1"/>
    </reaction>
</comment>
<dbReference type="InterPro" id="IPR011009">
    <property type="entry name" value="Kinase-like_dom_sf"/>
</dbReference>
<dbReference type="Gene3D" id="1.10.510.10">
    <property type="entry name" value="Transferase(Phosphotransferase) domain 1"/>
    <property type="match status" value="1"/>
</dbReference>